<feature type="region of interest" description="Disordered" evidence="1">
    <location>
        <begin position="316"/>
        <end position="343"/>
    </location>
</feature>
<keyword evidence="2" id="KW-0472">Membrane</keyword>
<dbReference type="EMBL" id="WNLP01000003">
    <property type="protein sequence ID" value="MUH59584.1"/>
    <property type="molecule type" value="Genomic_DNA"/>
</dbReference>
<gene>
    <name evidence="5" type="ORF">GSD1FS_0918</name>
</gene>
<dbReference type="Pfam" id="PF05738">
    <property type="entry name" value="Cna_B"/>
    <property type="match status" value="1"/>
</dbReference>
<keyword evidence="2" id="KW-1133">Transmembrane helix</keyword>
<organism evidence="5 6">
    <name type="scientific">Bifidobacterium canis</name>
    <dbReference type="NCBI Taxonomy" id="2610880"/>
    <lineage>
        <taxon>Bacteria</taxon>
        <taxon>Bacillati</taxon>
        <taxon>Actinomycetota</taxon>
        <taxon>Actinomycetes</taxon>
        <taxon>Bifidobacteriales</taxon>
        <taxon>Bifidobacteriaceae</taxon>
        <taxon>Bifidobacterium</taxon>
    </lineage>
</organism>
<feature type="chain" id="PRO_5029698045" evidence="3">
    <location>
        <begin position="35"/>
        <end position="376"/>
    </location>
</feature>
<dbReference type="CDD" id="cd00222">
    <property type="entry name" value="CollagenBindB"/>
    <property type="match status" value="1"/>
</dbReference>
<accession>A0A7K1J4K9</accession>
<evidence type="ECO:0000313" key="5">
    <source>
        <dbReference type="EMBL" id="MUH59584.1"/>
    </source>
</evidence>
<dbReference type="InterPro" id="IPR008454">
    <property type="entry name" value="Collagen-bd_Cna-like_B-typ_dom"/>
</dbReference>
<proteinExistence type="predicted"/>
<keyword evidence="6" id="KW-1185">Reference proteome</keyword>
<reference evidence="5 6" key="1">
    <citation type="submission" date="2019-09" db="EMBL/GenBank/DDBJ databases">
        <title>Bifidobacterium canis sp. nov., isolated from the digestive tract of German Shepherd dog puppy.</title>
        <authorList>
            <person name="Bunesova V."/>
        </authorList>
    </citation>
    <scope>NUCLEOTIDE SEQUENCE [LARGE SCALE GENOMIC DNA]</scope>
    <source>
        <strain evidence="5 6">GSD1FS</strain>
    </source>
</reference>
<feature type="compositionally biased region" description="Polar residues" evidence="1">
    <location>
        <begin position="331"/>
        <end position="343"/>
    </location>
</feature>
<feature type="signal peptide" evidence="3">
    <location>
        <begin position="1"/>
        <end position="34"/>
    </location>
</feature>
<keyword evidence="2" id="KW-0812">Transmembrane</keyword>
<evidence type="ECO:0000259" key="4">
    <source>
        <dbReference type="Pfam" id="PF05738"/>
    </source>
</evidence>
<keyword evidence="3" id="KW-0732">Signal</keyword>
<feature type="transmembrane region" description="Helical" evidence="2">
    <location>
        <begin position="349"/>
        <end position="367"/>
    </location>
</feature>
<dbReference type="GO" id="GO:0005975">
    <property type="term" value="P:carbohydrate metabolic process"/>
    <property type="evidence" value="ECO:0007669"/>
    <property type="project" value="UniProtKB-ARBA"/>
</dbReference>
<comment type="caution">
    <text evidence="5">The sequence shown here is derived from an EMBL/GenBank/DDBJ whole genome shotgun (WGS) entry which is preliminary data.</text>
</comment>
<dbReference type="Gene3D" id="2.60.40.10">
    <property type="entry name" value="Immunoglobulins"/>
    <property type="match status" value="1"/>
</dbReference>
<sequence length="376" mass="40529">MTKESFAAKWRLLAMALVIALVGGWCTVLPSAHAAETGSITVDFNVTKNGKDTPIQNAEFNLYKIGVWDGTKGKYVPVAPFDNEFYSSIGMFDETTGTEISIVDIIGASAEQLRGLSDTLSAKIKQADAEDSVDNKAEPVMTRYTHLAEEGKDSGGTTVLGQAVFDGLERGLYLVDAPIHQIAGTGTTAQGKIENDKYVISSSLVGLPSAGDDDPMNVTISVKADCATGVDPIHVEKVWKNDDPATRPKSITVSLYLEGQDDPIGTETLSEENDWKCVWDNLPVGDRYFVVEDEVPEGYKVFIDEDIINPETADFTITNSKPSKPNEPTVPVSTTTPNRPSTAHTGAEVASIVAIAVACVMIALVLIREVRRSRDK</sequence>
<evidence type="ECO:0000256" key="1">
    <source>
        <dbReference type="SAM" id="MobiDB-lite"/>
    </source>
</evidence>
<name>A0A7K1J4K9_9BIFI</name>
<dbReference type="AlphaFoldDB" id="A0A7K1J4K9"/>
<protein>
    <submittedName>
        <fullName evidence="5">Collagen adhesin</fullName>
    </submittedName>
</protein>
<dbReference type="Proteomes" id="UP000487882">
    <property type="component" value="Unassembled WGS sequence"/>
</dbReference>
<dbReference type="InterPro" id="IPR013783">
    <property type="entry name" value="Ig-like_fold"/>
</dbReference>
<evidence type="ECO:0000313" key="6">
    <source>
        <dbReference type="Proteomes" id="UP000487882"/>
    </source>
</evidence>
<evidence type="ECO:0000256" key="2">
    <source>
        <dbReference type="SAM" id="Phobius"/>
    </source>
</evidence>
<dbReference type="Gene3D" id="2.60.40.1140">
    <property type="entry name" value="Collagen-binding surface protein Cna, B-type domain"/>
    <property type="match status" value="1"/>
</dbReference>
<keyword evidence="5" id="KW-0176">Collagen</keyword>
<dbReference type="SUPFAM" id="SSF49478">
    <property type="entry name" value="Cna protein B-type domain"/>
    <property type="match status" value="1"/>
</dbReference>
<evidence type="ECO:0000256" key="3">
    <source>
        <dbReference type="SAM" id="SignalP"/>
    </source>
</evidence>
<feature type="domain" description="CNA-B" evidence="4">
    <location>
        <begin position="233"/>
        <end position="319"/>
    </location>
</feature>